<gene>
    <name evidence="2" type="primary">creD</name>
    <name evidence="2" type="ORF">OCK72_05725</name>
</gene>
<dbReference type="NCBIfam" id="NF008712">
    <property type="entry name" value="PRK11715.1-1"/>
    <property type="match status" value="1"/>
</dbReference>
<reference evidence="2" key="1">
    <citation type="submission" date="2022-09" db="EMBL/GenBank/DDBJ databases">
        <authorList>
            <person name="Zoaiter M."/>
        </authorList>
    </citation>
    <scope>NUCLEOTIDE SEQUENCE</scope>
    <source>
        <strain evidence="2">DSM 19848</strain>
    </source>
</reference>
<dbReference type="PANTHER" id="PTHR30092:SF0">
    <property type="entry name" value="INNER MEMBRANE PROTEIN CRED"/>
    <property type="match status" value="1"/>
</dbReference>
<sequence length="481" mass="53995">MDNNLQPQIPPYARRTVSPVMKKIVFLFVLTILLLIPLALIGNLINDRGKLYKQTITNIGNEWGKSQKIIAPVITISYKDTGINNKDSASNVSNTKAVAVVPVERRFAILPEELNATIEMKDEVRQRGIYNATVYNANVKLKGYFSAKDFPEDKEDVQGCVSIGLTDTKALIKINKFKIGDMEQDLEAMSGTMAAPLITNGISGQLGPEHNSIMDKEKIPFEIDIDFRGSRDISILPLGKKNHFEIKSNWKSPSFSGVLPTERTIDENGFSAVWEVSNLIRNYPQIIDINNDQFSDFYQDGVVYSEYDDETTYSDNNDDGSAIVKVALFDSVTSYTQIYRACYYGILFIGMSLVVVFIFEIVSKKVAHYVQYGVVGFSLVIFYLLLLSLSEHIGFEWSYLISSLAIVIPNSLYITSMTSSKKFGIGMFIFLSGIYAILFSILRMEQYALLTGSLLILAVLYAVMYLTKKADIFQSLENRSE</sequence>
<keyword evidence="1" id="KW-0472">Membrane</keyword>
<evidence type="ECO:0000313" key="3">
    <source>
        <dbReference type="Proteomes" id="UP001062738"/>
    </source>
</evidence>
<keyword evidence="1" id="KW-0812">Transmembrane</keyword>
<evidence type="ECO:0000313" key="2">
    <source>
        <dbReference type="EMBL" id="MCY7008157.1"/>
    </source>
</evidence>
<accession>A0ABT4DHS6</accession>
<dbReference type="EMBL" id="JAOXXL010000013">
    <property type="protein sequence ID" value="MCY7008157.1"/>
    <property type="molecule type" value="Genomic_DNA"/>
</dbReference>
<organism evidence="2 3">
    <name type="scientific">Fusobacterium simiae</name>
    <dbReference type="NCBI Taxonomy" id="855"/>
    <lineage>
        <taxon>Bacteria</taxon>
        <taxon>Fusobacteriati</taxon>
        <taxon>Fusobacteriota</taxon>
        <taxon>Fusobacteriia</taxon>
        <taxon>Fusobacteriales</taxon>
        <taxon>Fusobacteriaceae</taxon>
        <taxon>Fusobacterium</taxon>
    </lineage>
</organism>
<dbReference type="PIRSF" id="PIRSF004548">
    <property type="entry name" value="CreD"/>
    <property type="match status" value="1"/>
</dbReference>
<dbReference type="RefSeq" id="WP_265152137.1">
    <property type="nucleotide sequence ID" value="NZ_JAOXXL010000013.1"/>
</dbReference>
<comment type="caution">
    <text evidence="2">The sequence shown here is derived from an EMBL/GenBank/DDBJ whole genome shotgun (WGS) entry which is preliminary data.</text>
</comment>
<feature type="transmembrane region" description="Helical" evidence="1">
    <location>
        <begin position="343"/>
        <end position="362"/>
    </location>
</feature>
<proteinExistence type="predicted"/>
<protein>
    <submittedName>
        <fullName evidence="2">Cell envelope integrity protein CreD</fullName>
    </submittedName>
</protein>
<dbReference type="InterPro" id="IPR010364">
    <property type="entry name" value="Uncharacterised_IM_CreD"/>
</dbReference>
<name>A0ABT4DHS6_FUSSI</name>
<feature type="transmembrane region" description="Helical" evidence="1">
    <location>
        <begin position="423"/>
        <end position="441"/>
    </location>
</feature>
<keyword evidence="3" id="KW-1185">Reference proteome</keyword>
<keyword evidence="1" id="KW-1133">Transmembrane helix</keyword>
<feature type="transmembrane region" description="Helical" evidence="1">
    <location>
        <begin position="399"/>
        <end position="416"/>
    </location>
</feature>
<dbReference type="Proteomes" id="UP001062738">
    <property type="component" value="Unassembled WGS sequence"/>
</dbReference>
<dbReference type="PANTHER" id="PTHR30092">
    <property type="entry name" value="INNER MEMBRANE PROTEIN CRED"/>
    <property type="match status" value="1"/>
</dbReference>
<feature type="transmembrane region" description="Helical" evidence="1">
    <location>
        <begin position="24"/>
        <end position="45"/>
    </location>
</feature>
<evidence type="ECO:0000256" key="1">
    <source>
        <dbReference type="SAM" id="Phobius"/>
    </source>
</evidence>
<feature type="transmembrane region" description="Helical" evidence="1">
    <location>
        <begin position="369"/>
        <end position="387"/>
    </location>
</feature>
<feature type="transmembrane region" description="Helical" evidence="1">
    <location>
        <begin position="447"/>
        <end position="466"/>
    </location>
</feature>
<dbReference type="Pfam" id="PF06123">
    <property type="entry name" value="CreD"/>
    <property type="match status" value="1"/>
</dbReference>